<dbReference type="Gene3D" id="3.30.1150.10">
    <property type="match status" value="1"/>
</dbReference>
<accession>A0A363NTB1</accession>
<dbReference type="RefSeq" id="WP_108633980.1">
    <property type="nucleotide sequence ID" value="NZ_QCXX01000003.1"/>
</dbReference>
<proteinExistence type="predicted"/>
<dbReference type="GO" id="GO:0055085">
    <property type="term" value="P:transmembrane transport"/>
    <property type="evidence" value="ECO:0007669"/>
    <property type="project" value="InterPro"/>
</dbReference>
<dbReference type="PANTHER" id="PTHR33446">
    <property type="entry name" value="PROTEIN TONB-RELATED"/>
    <property type="match status" value="1"/>
</dbReference>
<protein>
    <recommendedName>
        <fullName evidence="1">TonB C-terminal domain-containing protein</fullName>
    </recommendedName>
</protein>
<gene>
    <name evidence="2" type="ORF">DCO56_11815</name>
</gene>
<organism evidence="2 3">
    <name type="scientific">Sphingobacterium athyrii</name>
    <dbReference type="NCBI Taxonomy" id="2152717"/>
    <lineage>
        <taxon>Bacteria</taxon>
        <taxon>Pseudomonadati</taxon>
        <taxon>Bacteroidota</taxon>
        <taxon>Sphingobacteriia</taxon>
        <taxon>Sphingobacteriales</taxon>
        <taxon>Sphingobacteriaceae</taxon>
        <taxon>Sphingobacterium</taxon>
    </lineage>
</organism>
<dbReference type="SUPFAM" id="SSF74653">
    <property type="entry name" value="TolA/TonB C-terminal domain"/>
    <property type="match status" value="1"/>
</dbReference>
<dbReference type="PROSITE" id="PS52015">
    <property type="entry name" value="TONB_CTD"/>
    <property type="match status" value="1"/>
</dbReference>
<dbReference type="InterPro" id="IPR037682">
    <property type="entry name" value="TonB_C"/>
</dbReference>
<dbReference type="Proteomes" id="UP000250831">
    <property type="component" value="Unassembled WGS sequence"/>
</dbReference>
<evidence type="ECO:0000313" key="3">
    <source>
        <dbReference type="Proteomes" id="UP000250831"/>
    </source>
</evidence>
<dbReference type="EMBL" id="QCXX01000003">
    <property type="protein sequence ID" value="PUV24052.1"/>
    <property type="molecule type" value="Genomic_DNA"/>
</dbReference>
<feature type="domain" description="TonB C-terminal" evidence="1">
    <location>
        <begin position="142"/>
        <end position="238"/>
    </location>
</feature>
<dbReference type="Pfam" id="PF03544">
    <property type="entry name" value="TonB_C"/>
    <property type="match status" value="1"/>
</dbReference>
<evidence type="ECO:0000313" key="2">
    <source>
        <dbReference type="EMBL" id="PUV24052.1"/>
    </source>
</evidence>
<dbReference type="GO" id="GO:0031992">
    <property type="term" value="F:energy transducer activity"/>
    <property type="evidence" value="ECO:0007669"/>
    <property type="project" value="TreeGrafter"/>
</dbReference>
<sequence length="244" mass="27198">MGISWVRKLSFIYILSIGLLSQVFGQSLILDSIRRNSVLINHQSLVEFLHADPKTNFVIDATGYSVGEKDKLNQKLAKIKHQIVSLDYIKNKGQIGCNPNDVIFICTKDFLKMKRAKSKIVQQDTITDPLPEMNEVFPEPPGGPVGFKNWVISNYKVPTAAKKAKVNGKLIINFTVGEDGKLSNFQIAKDIGYQTGEALITLIGKSSPWKPGYQNGRAVKCGYTYPLSFSDGDLKLESETKRTR</sequence>
<dbReference type="GO" id="GO:0098797">
    <property type="term" value="C:plasma membrane protein complex"/>
    <property type="evidence" value="ECO:0007669"/>
    <property type="project" value="TreeGrafter"/>
</dbReference>
<dbReference type="PANTHER" id="PTHR33446:SF2">
    <property type="entry name" value="PROTEIN TONB"/>
    <property type="match status" value="1"/>
</dbReference>
<evidence type="ECO:0000259" key="1">
    <source>
        <dbReference type="PROSITE" id="PS52015"/>
    </source>
</evidence>
<dbReference type="AlphaFoldDB" id="A0A363NTB1"/>
<name>A0A363NTB1_9SPHI</name>
<keyword evidence="3" id="KW-1185">Reference proteome</keyword>
<comment type="caution">
    <text evidence="2">The sequence shown here is derived from an EMBL/GenBank/DDBJ whole genome shotgun (WGS) entry which is preliminary data.</text>
</comment>
<dbReference type="OrthoDB" id="649093at2"/>
<dbReference type="InterPro" id="IPR051045">
    <property type="entry name" value="TonB-dependent_transducer"/>
</dbReference>
<reference evidence="2 3" key="1">
    <citation type="submission" date="2018-04" db="EMBL/GenBank/DDBJ databases">
        <title>Sphingobacterium sp. M46 Genome.</title>
        <authorList>
            <person name="Cheng J."/>
            <person name="Li Y."/>
        </authorList>
    </citation>
    <scope>NUCLEOTIDE SEQUENCE [LARGE SCALE GENOMIC DNA]</scope>
    <source>
        <strain evidence="2 3">M46</strain>
    </source>
</reference>